<dbReference type="Proteomes" id="UP000275846">
    <property type="component" value="Unassembled WGS sequence"/>
</dbReference>
<accession>A0A183TAM2</accession>
<evidence type="ECO:0000313" key="2">
    <source>
        <dbReference type="Proteomes" id="UP000275846"/>
    </source>
</evidence>
<evidence type="ECO:0000313" key="1">
    <source>
        <dbReference type="EMBL" id="VDL99905.1"/>
    </source>
</evidence>
<keyword evidence="2" id="KW-1185">Reference proteome</keyword>
<sequence>MITTTTTYEITPVAEGLKAVDSVNIGFTAESSSGRIALESIRKRRKANLESLARKRLLKLPLEQIHQPDEDLDAPMRQMMAAKHYGIFEDLFGPPHYFLPVTPLHVFFSLEDEEADNVQPVFYGNHISASHAKSFSPSSIPIIPRLPHSLPCPPHSVQHHRSPPHPTPTSCVKPCWWTVYHLAVAAVLQADRYPYGLANGLSRPCTDSCACMLV</sequence>
<protein>
    <submittedName>
        <fullName evidence="3">Enhancer of polycomb-like protein</fullName>
    </submittedName>
</protein>
<evidence type="ECO:0000313" key="3">
    <source>
        <dbReference type="WBParaSite" id="SSLN_0001403501-mRNA-1"/>
    </source>
</evidence>
<gene>
    <name evidence="1" type="ORF">SSLN_LOCUS13520</name>
</gene>
<organism evidence="3">
    <name type="scientific">Schistocephalus solidus</name>
    <name type="common">Tapeworm</name>
    <dbReference type="NCBI Taxonomy" id="70667"/>
    <lineage>
        <taxon>Eukaryota</taxon>
        <taxon>Metazoa</taxon>
        <taxon>Spiralia</taxon>
        <taxon>Lophotrochozoa</taxon>
        <taxon>Platyhelminthes</taxon>
        <taxon>Cestoda</taxon>
        <taxon>Eucestoda</taxon>
        <taxon>Diphyllobothriidea</taxon>
        <taxon>Diphyllobothriidae</taxon>
        <taxon>Schistocephalus</taxon>
    </lineage>
</organism>
<reference evidence="1 2" key="2">
    <citation type="submission" date="2018-11" db="EMBL/GenBank/DDBJ databases">
        <authorList>
            <consortium name="Pathogen Informatics"/>
        </authorList>
    </citation>
    <scope>NUCLEOTIDE SEQUENCE [LARGE SCALE GENOMIC DNA]</scope>
    <source>
        <strain evidence="1 2">NST_G2</strain>
    </source>
</reference>
<dbReference type="OrthoDB" id="2153661at2759"/>
<dbReference type="WBParaSite" id="SSLN_0001403501-mRNA-1">
    <property type="protein sequence ID" value="SSLN_0001403501-mRNA-1"/>
    <property type="gene ID" value="SSLN_0001403501"/>
</dbReference>
<dbReference type="EMBL" id="UYSU01038159">
    <property type="protein sequence ID" value="VDL99905.1"/>
    <property type="molecule type" value="Genomic_DNA"/>
</dbReference>
<proteinExistence type="predicted"/>
<reference evidence="3" key="1">
    <citation type="submission" date="2016-06" db="UniProtKB">
        <authorList>
            <consortium name="WormBaseParasite"/>
        </authorList>
    </citation>
    <scope>IDENTIFICATION</scope>
</reference>
<name>A0A183TAM2_SCHSO</name>
<dbReference type="AlphaFoldDB" id="A0A183TAM2"/>
<dbReference type="STRING" id="70667.A0A183TAM2"/>